<organism evidence="1 2">
    <name type="scientific">Apiospora marii</name>
    <dbReference type="NCBI Taxonomy" id="335849"/>
    <lineage>
        <taxon>Eukaryota</taxon>
        <taxon>Fungi</taxon>
        <taxon>Dikarya</taxon>
        <taxon>Ascomycota</taxon>
        <taxon>Pezizomycotina</taxon>
        <taxon>Sordariomycetes</taxon>
        <taxon>Xylariomycetidae</taxon>
        <taxon>Amphisphaeriales</taxon>
        <taxon>Apiosporaceae</taxon>
        <taxon>Apiospora</taxon>
    </lineage>
</organism>
<dbReference type="SUPFAM" id="SSF53335">
    <property type="entry name" value="S-adenosyl-L-methionine-dependent methyltransferases"/>
    <property type="match status" value="1"/>
</dbReference>
<dbReference type="InterPro" id="IPR029063">
    <property type="entry name" value="SAM-dependent_MTases_sf"/>
</dbReference>
<evidence type="ECO:0000313" key="1">
    <source>
        <dbReference type="EMBL" id="KAK7995838.1"/>
    </source>
</evidence>
<dbReference type="Proteomes" id="UP001396898">
    <property type="component" value="Unassembled WGS sequence"/>
</dbReference>
<dbReference type="Gene3D" id="3.40.50.150">
    <property type="entry name" value="Vaccinia Virus protein VP39"/>
    <property type="match status" value="1"/>
</dbReference>
<accession>A0ABR1R242</accession>
<comment type="caution">
    <text evidence="1">The sequence shown here is derived from an EMBL/GenBank/DDBJ whole genome shotgun (WGS) entry which is preliminary data.</text>
</comment>
<keyword evidence="2" id="KW-1185">Reference proteome</keyword>
<reference evidence="1 2" key="1">
    <citation type="submission" date="2023-01" db="EMBL/GenBank/DDBJ databases">
        <title>Analysis of 21 Apiospora genomes using comparative genomics revels a genus with tremendous synthesis potential of carbohydrate active enzymes and secondary metabolites.</title>
        <authorList>
            <person name="Sorensen T."/>
        </authorList>
    </citation>
    <scope>NUCLEOTIDE SEQUENCE [LARGE SCALE GENOMIC DNA]</scope>
    <source>
        <strain evidence="1 2">CBS 20057</strain>
    </source>
</reference>
<gene>
    <name evidence="1" type="ORF">PG991_015305</name>
</gene>
<evidence type="ECO:0000313" key="2">
    <source>
        <dbReference type="Proteomes" id="UP001396898"/>
    </source>
</evidence>
<name>A0ABR1R242_9PEZI</name>
<proteinExistence type="predicted"/>
<sequence>MLSDWSEIFSCRRLNIETDLAEQGFETGSYDTIIACRVLHAMRNVRSFLNPGGKLLLVETTQDQMILQLIFGLMPGWWLSSKGFSGGVKFEVHDCESEEQYSFSTIITTADAGPSLENLSATDPSLLVTYGGLEDETWLRALEDAMAVRTGARVAVADTSSLAIDEVRRTACVFWGKLGNLLLANPLEAVFEELLLADVLRHN</sequence>
<dbReference type="EMBL" id="JAQQWI010000022">
    <property type="protein sequence ID" value="KAK7995838.1"/>
    <property type="molecule type" value="Genomic_DNA"/>
</dbReference>
<protein>
    <submittedName>
        <fullName evidence="1">Polyketide synthase</fullName>
    </submittedName>
</protein>